<evidence type="ECO:0000256" key="2">
    <source>
        <dbReference type="ARBA" id="ARBA00023015"/>
    </source>
</evidence>
<dbReference type="Gene3D" id="1.10.10.10">
    <property type="entry name" value="Winged helix-like DNA-binding domain superfamily/Winged helix DNA-binding domain"/>
    <property type="match status" value="1"/>
</dbReference>
<dbReference type="PANTHER" id="PTHR43214">
    <property type="entry name" value="TWO-COMPONENT RESPONSE REGULATOR"/>
    <property type="match status" value="1"/>
</dbReference>
<dbReference type="SMART" id="SM00448">
    <property type="entry name" value="REC"/>
    <property type="match status" value="1"/>
</dbReference>
<evidence type="ECO:0000259" key="6">
    <source>
        <dbReference type="PROSITE" id="PS50043"/>
    </source>
</evidence>
<evidence type="ECO:0000256" key="4">
    <source>
        <dbReference type="ARBA" id="ARBA00023163"/>
    </source>
</evidence>
<protein>
    <submittedName>
        <fullName evidence="8">Response regulator transcription factor</fullName>
    </submittedName>
</protein>
<dbReference type="PROSITE" id="PS00622">
    <property type="entry name" value="HTH_LUXR_1"/>
    <property type="match status" value="1"/>
</dbReference>
<feature type="domain" description="HTH luxR-type" evidence="6">
    <location>
        <begin position="144"/>
        <end position="209"/>
    </location>
</feature>
<dbReference type="Pfam" id="PF00072">
    <property type="entry name" value="Response_reg"/>
    <property type="match status" value="1"/>
</dbReference>
<proteinExistence type="predicted"/>
<evidence type="ECO:0000256" key="3">
    <source>
        <dbReference type="ARBA" id="ARBA00023125"/>
    </source>
</evidence>
<name>A0ABY8F248_9HYPH</name>
<dbReference type="InterPro" id="IPR001789">
    <property type="entry name" value="Sig_transdc_resp-reg_receiver"/>
</dbReference>
<dbReference type="RefSeq" id="WP_152502145.1">
    <property type="nucleotide sequence ID" value="NZ_CP120863.1"/>
</dbReference>
<dbReference type="SUPFAM" id="SSF46894">
    <property type="entry name" value="C-terminal effector domain of the bipartite response regulators"/>
    <property type="match status" value="1"/>
</dbReference>
<dbReference type="InterPro" id="IPR036388">
    <property type="entry name" value="WH-like_DNA-bd_sf"/>
</dbReference>
<dbReference type="PRINTS" id="PR00038">
    <property type="entry name" value="HTHLUXR"/>
</dbReference>
<dbReference type="CDD" id="cd06170">
    <property type="entry name" value="LuxR_C_like"/>
    <property type="match status" value="1"/>
</dbReference>
<keyword evidence="3" id="KW-0238">DNA-binding</keyword>
<evidence type="ECO:0000256" key="5">
    <source>
        <dbReference type="PROSITE-ProRule" id="PRU00169"/>
    </source>
</evidence>
<keyword evidence="1 5" id="KW-0597">Phosphoprotein</keyword>
<keyword evidence="2" id="KW-0805">Transcription regulation</keyword>
<gene>
    <name evidence="8" type="ORF">K1718_17315</name>
</gene>
<evidence type="ECO:0000313" key="8">
    <source>
        <dbReference type="EMBL" id="WFE87915.1"/>
    </source>
</evidence>
<dbReference type="InterPro" id="IPR016032">
    <property type="entry name" value="Sig_transdc_resp-reg_C-effctor"/>
</dbReference>
<dbReference type="InterPro" id="IPR011006">
    <property type="entry name" value="CheY-like_superfamily"/>
</dbReference>
<dbReference type="SUPFAM" id="SSF52172">
    <property type="entry name" value="CheY-like"/>
    <property type="match status" value="1"/>
</dbReference>
<keyword evidence="9" id="KW-1185">Reference proteome</keyword>
<dbReference type="EMBL" id="CP120863">
    <property type="protein sequence ID" value="WFE87915.1"/>
    <property type="molecule type" value="Genomic_DNA"/>
</dbReference>
<feature type="domain" description="Response regulatory" evidence="7">
    <location>
        <begin position="7"/>
        <end position="128"/>
    </location>
</feature>
<organism evidence="8 9">
    <name type="scientific">Roseibium porphyridii</name>
    <dbReference type="NCBI Taxonomy" id="2866279"/>
    <lineage>
        <taxon>Bacteria</taxon>
        <taxon>Pseudomonadati</taxon>
        <taxon>Pseudomonadota</taxon>
        <taxon>Alphaproteobacteria</taxon>
        <taxon>Hyphomicrobiales</taxon>
        <taxon>Stappiaceae</taxon>
        <taxon>Roseibium</taxon>
    </lineage>
</organism>
<dbReference type="Proteomes" id="UP001209803">
    <property type="component" value="Chromosome"/>
</dbReference>
<dbReference type="PANTHER" id="PTHR43214:SF41">
    <property type="entry name" value="NITRATE_NITRITE RESPONSE REGULATOR PROTEIN NARP"/>
    <property type="match status" value="1"/>
</dbReference>
<feature type="modified residue" description="4-aspartylphosphate" evidence="5">
    <location>
        <position position="63"/>
    </location>
</feature>
<dbReference type="Gene3D" id="3.40.50.2300">
    <property type="match status" value="1"/>
</dbReference>
<dbReference type="InterPro" id="IPR058245">
    <property type="entry name" value="NreC/VraR/RcsB-like_REC"/>
</dbReference>
<dbReference type="InterPro" id="IPR039420">
    <property type="entry name" value="WalR-like"/>
</dbReference>
<dbReference type="CDD" id="cd17535">
    <property type="entry name" value="REC_NarL-like"/>
    <property type="match status" value="1"/>
</dbReference>
<sequence length="217" mass="23624">MSQSRFHAVIADDHAIVRAGLRSALETPGTVEPDGIEVVAEASDGLQAIAALRQHRPTLLILDVQMPHAGGLEVLVEARRWSPETKVVVLTGVSAIGKIGELVASGVDGLFSKSEDHDELIRKLPNILRGHRHIATRFETLLEDAPDVPILSDRERQTLNLIVSGRSNKEIADTLGISAKTVDRHRTNLMKKLDVHSVAQLIAYALREGLIDPSVEL</sequence>
<dbReference type="PROSITE" id="PS50110">
    <property type="entry name" value="RESPONSE_REGULATORY"/>
    <property type="match status" value="1"/>
</dbReference>
<reference evidence="8 9" key="1">
    <citation type="submission" date="2023-03" db="EMBL/GenBank/DDBJ databases">
        <title>Roseibium porphyridii sp. nov. and Roseibium rhodosorbium sp. nov. isolated from marine algae, Porphyridium cruentum and Rhodosorus marinus, respectively.</title>
        <authorList>
            <person name="Lee M.W."/>
            <person name="Choi B.J."/>
            <person name="Lee J.K."/>
            <person name="Choi D.G."/>
            <person name="Baek J.H."/>
            <person name="Bayburt H."/>
            <person name="Kim J.M."/>
            <person name="Han D.M."/>
            <person name="Kim K.H."/>
            <person name="Jeon C.O."/>
        </authorList>
    </citation>
    <scope>NUCLEOTIDE SEQUENCE [LARGE SCALE GENOMIC DNA]</scope>
    <source>
        <strain evidence="8 9">KMA01</strain>
    </source>
</reference>
<evidence type="ECO:0000256" key="1">
    <source>
        <dbReference type="ARBA" id="ARBA00022553"/>
    </source>
</evidence>
<evidence type="ECO:0000259" key="7">
    <source>
        <dbReference type="PROSITE" id="PS50110"/>
    </source>
</evidence>
<dbReference type="InterPro" id="IPR000792">
    <property type="entry name" value="Tscrpt_reg_LuxR_C"/>
</dbReference>
<dbReference type="Pfam" id="PF00196">
    <property type="entry name" value="GerE"/>
    <property type="match status" value="1"/>
</dbReference>
<dbReference type="SMART" id="SM00421">
    <property type="entry name" value="HTH_LUXR"/>
    <property type="match status" value="1"/>
</dbReference>
<keyword evidence="4" id="KW-0804">Transcription</keyword>
<dbReference type="PROSITE" id="PS50043">
    <property type="entry name" value="HTH_LUXR_2"/>
    <property type="match status" value="1"/>
</dbReference>
<evidence type="ECO:0000313" key="9">
    <source>
        <dbReference type="Proteomes" id="UP001209803"/>
    </source>
</evidence>
<accession>A0ABY8F248</accession>